<evidence type="ECO:0000313" key="3">
    <source>
        <dbReference type="MGI" id="MGI:96538"/>
    </source>
</evidence>
<dbReference type="MGI" id="MGI:96538">
    <property type="gene designation" value="Il10ra"/>
</dbReference>
<dbReference type="Ensembl" id="ENSMUST00000176808.2">
    <property type="protein sequence ID" value="ENSMUSP00000135361.2"/>
    <property type="gene ID" value="ENSMUSG00000032089.17"/>
</dbReference>
<reference evidence="2" key="4">
    <citation type="submission" date="2025-09" db="UniProtKB">
        <authorList>
            <consortium name="Ensembl"/>
        </authorList>
    </citation>
    <scope>IDENTIFICATION</scope>
    <source>
        <strain evidence="2">C57BL/6J</strain>
    </source>
</reference>
<dbReference type="Bgee" id="ENSMUSG00000032089">
    <property type="expression patterns" value="Expressed in granulocyte and 63 other cell types or tissues"/>
</dbReference>
<keyword evidence="4" id="KW-1185">Reference proteome</keyword>
<evidence type="ECO:0000313" key="4">
    <source>
        <dbReference type="Proteomes" id="UP000000589"/>
    </source>
</evidence>
<reference evidence="2 4" key="2">
    <citation type="journal article" date="2011" name="PLoS Biol.">
        <title>Modernizing reference genome assemblies.</title>
        <authorList>
            <person name="Church D.M."/>
            <person name="Schneider V.A."/>
            <person name="Graves T."/>
            <person name="Auger K."/>
            <person name="Cunningham F."/>
            <person name="Bouk N."/>
            <person name="Chen H.C."/>
            <person name="Agarwala R."/>
            <person name="McLaren W.M."/>
            <person name="Ritchie G.R."/>
            <person name="Albracht D."/>
            <person name="Kremitzki M."/>
            <person name="Rock S."/>
            <person name="Kotkiewicz H."/>
            <person name="Kremitzki C."/>
            <person name="Wollam A."/>
            <person name="Trani L."/>
            <person name="Fulton L."/>
            <person name="Fulton R."/>
            <person name="Matthews L."/>
            <person name="Whitehead S."/>
            <person name="Chow W."/>
            <person name="Torrance J."/>
            <person name="Dunn M."/>
            <person name="Harden G."/>
            <person name="Threadgold G."/>
            <person name="Wood J."/>
            <person name="Collins J."/>
            <person name="Heath P."/>
            <person name="Griffiths G."/>
            <person name="Pelan S."/>
            <person name="Grafham D."/>
            <person name="Eichler E.E."/>
            <person name="Weinstock G."/>
            <person name="Mardis E.R."/>
            <person name="Wilson R.K."/>
            <person name="Howe K."/>
            <person name="Flicek P."/>
            <person name="Hubbard T."/>
        </authorList>
    </citation>
    <scope>NUCLEOTIDE SEQUENCE [LARGE SCALE GENOMIC DNA]</scope>
    <source>
        <strain evidence="2 4">C57BL/6J</strain>
    </source>
</reference>
<evidence type="ECO:0000256" key="1">
    <source>
        <dbReference type="SAM" id="SignalP"/>
    </source>
</evidence>
<sequence length="85" mass="9379">MLSRLLPFLVTISSLSLEFIAYGTETQPGMTSISVERLRHCPVISQRSPWICITEAMATGPESGQWTTVSTPTGPPLRLASQWMK</sequence>
<dbReference type="ExpressionAtlas" id="H3BKE8">
    <property type="expression patterns" value="baseline and differential"/>
</dbReference>
<proteinExistence type="predicted"/>
<dbReference type="HOGENOM" id="CLU_2512068_0_0_1"/>
<feature type="chain" id="PRO_5003580913" evidence="1">
    <location>
        <begin position="24"/>
        <end position="85"/>
    </location>
</feature>
<dbReference type="AGR" id="MGI:96538"/>
<accession>H3BKE8</accession>
<name>H3BKE8_MOUSE</name>
<dbReference type="AlphaFoldDB" id="H3BKE8"/>
<dbReference type="Antibodypedia" id="18560">
    <property type="antibodies" value="894 antibodies from 40 providers"/>
</dbReference>
<dbReference type="Proteomes" id="UP000000589">
    <property type="component" value="Chromosome 9"/>
</dbReference>
<evidence type="ECO:0000313" key="2">
    <source>
        <dbReference type="Ensembl" id="ENSMUSP00000135361.2"/>
    </source>
</evidence>
<organism evidence="2 4">
    <name type="scientific">Mus musculus</name>
    <name type="common">Mouse</name>
    <dbReference type="NCBI Taxonomy" id="10090"/>
    <lineage>
        <taxon>Eukaryota</taxon>
        <taxon>Metazoa</taxon>
        <taxon>Chordata</taxon>
        <taxon>Craniata</taxon>
        <taxon>Vertebrata</taxon>
        <taxon>Euteleostomi</taxon>
        <taxon>Mammalia</taxon>
        <taxon>Eutheria</taxon>
        <taxon>Euarchontoglires</taxon>
        <taxon>Glires</taxon>
        <taxon>Rodentia</taxon>
        <taxon>Myomorpha</taxon>
        <taxon>Muroidea</taxon>
        <taxon>Muridae</taxon>
        <taxon>Murinae</taxon>
        <taxon>Mus</taxon>
        <taxon>Mus</taxon>
    </lineage>
</organism>
<dbReference type="VEuPathDB" id="HostDB:ENSMUSG00000032089"/>
<dbReference type="GeneTree" id="ENSGT00510000048847"/>
<feature type="signal peptide" evidence="1">
    <location>
        <begin position="1"/>
        <end position="23"/>
    </location>
</feature>
<reference evidence="2" key="3">
    <citation type="submission" date="2025-08" db="UniProtKB">
        <authorList>
            <consortium name="Ensembl"/>
        </authorList>
    </citation>
    <scope>IDENTIFICATION</scope>
    <source>
        <strain evidence="2">C57BL/6J</strain>
    </source>
</reference>
<gene>
    <name evidence="2 3" type="primary">Il10ra</name>
</gene>
<reference evidence="2 4" key="1">
    <citation type="journal article" date="2009" name="PLoS Biol.">
        <title>Lineage-specific biology revealed by a finished genome assembly of the mouse.</title>
        <authorList>
            <consortium name="Mouse Genome Sequencing Consortium"/>
            <person name="Church D.M."/>
            <person name="Goodstadt L."/>
            <person name="Hillier L.W."/>
            <person name="Zody M.C."/>
            <person name="Goldstein S."/>
            <person name="She X."/>
            <person name="Bult C.J."/>
            <person name="Agarwala R."/>
            <person name="Cherry J.L."/>
            <person name="DiCuccio M."/>
            <person name="Hlavina W."/>
            <person name="Kapustin Y."/>
            <person name="Meric P."/>
            <person name="Maglott D."/>
            <person name="Birtle Z."/>
            <person name="Marques A.C."/>
            <person name="Graves T."/>
            <person name="Zhou S."/>
            <person name="Teague B."/>
            <person name="Potamousis K."/>
            <person name="Churas C."/>
            <person name="Place M."/>
            <person name="Herschleb J."/>
            <person name="Runnheim R."/>
            <person name="Forrest D."/>
            <person name="Amos-Landgraf J."/>
            <person name="Schwartz D.C."/>
            <person name="Cheng Z."/>
            <person name="Lindblad-Toh K."/>
            <person name="Eichler E.E."/>
            <person name="Ponting C.P."/>
        </authorList>
    </citation>
    <scope>NUCLEOTIDE SEQUENCE [LARGE SCALE GENOMIC DNA]</scope>
    <source>
        <strain evidence="2 4">C57BL/6J</strain>
    </source>
</reference>
<keyword evidence="1" id="KW-0732">Signal</keyword>
<protein>
    <submittedName>
        <fullName evidence="2">Interleukin 10 receptor, alpha</fullName>
    </submittedName>
</protein>